<evidence type="ECO:0000313" key="4">
    <source>
        <dbReference type="EMBL" id="MBX8644600.1"/>
    </source>
</evidence>
<dbReference type="EMBL" id="JAGVSJ010000007">
    <property type="protein sequence ID" value="MBX8631695.1"/>
    <property type="molecule type" value="Genomic_DNA"/>
</dbReference>
<evidence type="ECO:0000313" key="5">
    <source>
        <dbReference type="Proteomes" id="UP000716004"/>
    </source>
</evidence>
<dbReference type="InterPro" id="IPR025491">
    <property type="entry name" value="DUF4382"/>
</dbReference>
<dbReference type="EMBL" id="JAHEAC010000077">
    <property type="protein sequence ID" value="MBX8644600.1"/>
    <property type="molecule type" value="Genomic_DNA"/>
</dbReference>
<protein>
    <submittedName>
        <fullName evidence="3">DUF4382 domain-containing protein</fullName>
    </submittedName>
</protein>
<keyword evidence="1" id="KW-0812">Transmembrane</keyword>
<evidence type="ECO:0000256" key="1">
    <source>
        <dbReference type="SAM" id="Phobius"/>
    </source>
</evidence>
<evidence type="ECO:0000313" key="3">
    <source>
        <dbReference type="EMBL" id="MBX8631695.1"/>
    </source>
</evidence>
<comment type="caution">
    <text evidence="3">The sequence shown here is derived from an EMBL/GenBank/DDBJ whole genome shotgun (WGS) entry which is preliminary data.</text>
</comment>
<evidence type="ECO:0000259" key="2">
    <source>
        <dbReference type="Pfam" id="PF14321"/>
    </source>
</evidence>
<dbReference type="Proteomes" id="UP000750197">
    <property type="component" value="Unassembled WGS sequence"/>
</dbReference>
<gene>
    <name evidence="3" type="ORF">J9259_04140</name>
    <name evidence="4" type="ORF">KIY12_07765</name>
</gene>
<reference evidence="3" key="1">
    <citation type="submission" date="2021-04" db="EMBL/GenBank/DDBJ databases">
        <title>Genomic insights into ecological role and evolution of a novel Thermoplasmata order Candidatus Sysuiplasmatales.</title>
        <authorList>
            <person name="Yuan Y."/>
        </authorList>
    </citation>
    <scope>NUCLEOTIDE SEQUENCE</scope>
    <source>
        <strain evidence="4">TUT19-bin139</strain>
        <strain evidence="3">YP2-bin.285</strain>
    </source>
</reference>
<organism evidence="3 5">
    <name type="scientific">Candidatus Sysuiplasma superficiale</name>
    <dbReference type="NCBI Taxonomy" id="2823368"/>
    <lineage>
        <taxon>Archaea</taxon>
        <taxon>Methanobacteriati</taxon>
        <taxon>Thermoplasmatota</taxon>
        <taxon>Thermoplasmata</taxon>
        <taxon>Candidatus Sysuiplasmatales</taxon>
        <taxon>Candidatus Sysuiplasmataceae</taxon>
        <taxon>Candidatus Sysuiplasma</taxon>
    </lineage>
</organism>
<accession>A0A8J8CE07</accession>
<proteinExistence type="predicted"/>
<feature type="domain" description="DUF4382" evidence="2">
    <location>
        <begin position="28"/>
        <end position="163"/>
    </location>
</feature>
<sequence>MKGRAIIAAAVVVVVIAAGAFYFLESGGNLNIQIRDPMPPGWSSLYINISDVSIHNSTAGGNGGYTKSFSTPMTINLANAVNSAVFLASLKLPNGHYQMIRLTITGAYGVYDGKTYKITMVSQIVDIAGQFSISSGSTTTVTLDFNSAQAVHGTPVTGFTMTPVIAETVS</sequence>
<dbReference type="AlphaFoldDB" id="A0A8J8CE07"/>
<dbReference type="Pfam" id="PF14321">
    <property type="entry name" value="DUF4382"/>
    <property type="match status" value="1"/>
</dbReference>
<dbReference type="Proteomes" id="UP000716004">
    <property type="component" value="Unassembled WGS sequence"/>
</dbReference>
<keyword evidence="1" id="KW-0472">Membrane</keyword>
<name>A0A8J8CE07_9ARCH</name>
<keyword evidence="1" id="KW-1133">Transmembrane helix</keyword>
<feature type="transmembrane region" description="Helical" evidence="1">
    <location>
        <begin position="6"/>
        <end position="24"/>
    </location>
</feature>